<dbReference type="KEGG" id="mev:Metev_0749"/>
<evidence type="ECO:0000313" key="2">
    <source>
        <dbReference type="Proteomes" id="UP000000391"/>
    </source>
</evidence>
<evidence type="ECO:0000313" key="1">
    <source>
        <dbReference type="EMBL" id="ADI73650.1"/>
    </source>
</evidence>
<dbReference type="HOGENOM" id="CLU_1709121_0_0_2"/>
<gene>
    <name evidence="1" type="ordered locus">Metev_0749</name>
</gene>
<protein>
    <submittedName>
        <fullName evidence="1">Uncharacterized protein</fullName>
    </submittedName>
</protein>
<accession>D7E726</accession>
<dbReference type="RefSeq" id="WP_013194218.1">
    <property type="nucleotide sequence ID" value="NC_014253.1"/>
</dbReference>
<dbReference type="EMBL" id="CP002069">
    <property type="protein sequence ID" value="ADI73650.1"/>
    <property type="molecule type" value="Genomic_DNA"/>
</dbReference>
<dbReference type="Proteomes" id="UP000000391">
    <property type="component" value="Chromosome"/>
</dbReference>
<reference evidence="1 2" key="1">
    <citation type="submission" date="2010-06" db="EMBL/GenBank/DDBJ databases">
        <title>Complete sequence chromosome of Methanohalobium evestigatum Z-7303.</title>
        <authorList>
            <consortium name="US DOE Joint Genome Institute"/>
            <person name="Lucas S."/>
            <person name="Copeland A."/>
            <person name="Lapidus A."/>
            <person name="Cheng J.-F."/>
            <person name="Bruce D."/>
            <person name="Goodwin L."/>
            <person name="Pitluck S."/>
            <person name="Saunders E."/>
            <person name="Detter J.C."/>
            <person name="Han C."/>
            <person name="Tapia R."/>
            <person name="Land M."/>
            <person name="Hauser L."/>
            <person name="Kyrpides N."/>
            <person name="Mikhailova N."/>
            <person name="Sieprawska-Lupa M."/>
            <person name="Whitman W.B."/>
            <person name="Anderson I."/>
            <person name="Woyke T."/>
        </authorList>
    </citation>
    <scope>NUCLEOTIDE SEQUENCE [LARGE SCALE GENOMIC DNA]</scope>
    <source>
        <strain evidence="2">ATCC BAA-1072 / DSM 3721 / NBRC 107634 / OCM 161 / Z-7303</strain>
    </source>
</reference>
<proteinExistence type="predicted"/>
<dbReference type="AlphaFoldDB" id="D7E726"/>
<dbReference type="GeneID" id="9346370"/>
<keyword evidence="2" id="KW-1185">Reference proteome</keyword>
<organism evidence="1 2">
    <name type="scientific">Methanohalobium evestigatum (strain ATCC BAA-1072 / DSM 3721 / NBRC 107634 / OCM 161 / Z-7303)</name>
    <dbReference type="NCBI Taxonomy" id="644295"/>
    <lineage>
        <taxon>Archaea</taxon>
        <taxon>Methanobacteriati</taxon>
        <taxon>Methanobacteriota</taxon>
        <taxon>Stenosarchaea group</taxon>
        <taxon>Methanomicrobia</taxon>
        <taxon>Methanosarcinales</taxon>
        <taxon>Methanosarcinaceae</taxon>
        <taxon>Methanohalobium</taxon>
    </lineage>
</organism>
<name>D7E726_METEZ</name>
<dbReference type="STRING" id="644295.Metev_0749"/>
<sequence length="153" mass="17160" precursor="true">MNNRLKNHILSVFTVFLIGLAVGISVPMFGVQDVETNDCLEVVESTTSLGALDENNTNIQIYSYNFTLYNGNEHKLLIKTFKPEFSQNFSDIIVTKNTTQIINKSIEPEGFIQIKNDIRLNTTGLSKEELLELEPFIQRINITSVTSHPIPGG</sequence>